<sequence>MRADAGWRRAGRGRRDRLHRADHSGAGRRHQRLQQLLNRLILLAAVVLGGCAHLPSAERAGSGPLLELHQTPFFPQQRYQCGPAALATLLVDSGVETSPATLIDQVWIEGRQGSLQPELLAATRRAGRLPVVLEPQLDALGAAIEAGYPALVLLNLGPRWWPMWHYAVVIGMSQDGWLLRSGTEPRRFMDHRAFEHAWHGGGRWAVIAAHPSHVPRPAHLEAWIRAADDLARVGFSALAEQALASATGRWPDAALAWFAYGNQQAAATDWSSAAQALTRAVALRPDWTPAMNNLATVWLSLDCPERARPLMPRLASAPEDYAAKTLAEFQAHQATGPCRYDPQ</sequence>
<name>A0A363UP12_9GAMM</name>
<feature type="compositionally biased region" description="Basic residues" evidence="2">
    <location>
        <begin position="9"/>
        <end position="18"/>
    </location>
</feature>
<dbReference type="InterPro" id="IPR011990">
    <property type="entry name" value="TPR-like_helical_dom_sf"/>
</dbReference>
<proteinExistence type="predicted"/>
<feature type="repeat" description="TPR" evidence="1">
    <location>
        <begin position="254"/>
        <end position="287"/>
    </location>
</feature>
<dbReference type="SUPFAM" id="SSF48452">
    <property type="entry name" value="TPR-like"/>
    <property type="match status" value="1"/>
</dbReference>
<comment type="caution">
    <text evidence="4">The sequence shown here is derived from an EMBL/GenBank/DDBJ whole genome shotgun (WGS) entry which is preliminary data.</text>
</comment>
<dbReference type="Proteomes" id="UP000251800">
    <property type="component" value="Unassembled WGS sequence"/>
</dbReference>
<protein>
    <submittedName>
        <fullName evidence="4">Uncharacterized protein</fullName>
    </submittedName>
</protein>
<feature type="transmembrane region" description="Helical" evidence="3">
    <location>
        <begin position="36"/>
        <end position="55"/>
    </location>
</feature>
<dbReference type="Gene3D" id="1.25.40.10">
    <property type="entry name" value="Tetratricopeptide repeat domain"/>
    <property type="match status" value="1"/>
</dbReference>
<accession>A0A363UP12</accession>
<keyword evidence="1" id="KW-0802">TPR repeat</keyword>
<evidence type="ECO:0000256" key="1">
    <source>
        <dbReference type="PROSITE-ProRule" id="PRU00339"/>
    </source>
</evidence>
<dbReference type="NCBIfam" id="NF033920">
    <property type="entry name" value="C39_PA2778_fam"/>
    <property type="match status" value="1"/>
</dbReference>
<evidence type="ECO:0000313" key="5">
    <source>
        <dbReference type="Proteomes" id="UP000251800"/>
    </source>
</evidence>
<evidence type="ECO:0000256" key="3">
    <source>
        <dbReference type="SAM" id="Phobius"/>
    </source>
</evidence>
<dbReference type="OrthoDB" id="5611441at2"/>
<reference evidence="4 5" key="1">
    <citation type="submission" date="2018-05" db="EMBL/GenBank/DDBJ databases">
        <title>Abyssibacter profundi OUC007T gen. nov., sp. nov, a marine bacterium isolated from seawater of the Mariana Trench.</title>
        <authorList>
            <person name="Zhou S."/>
        </authorList>
    </citation>
    <scope>NUCLEOTIDE SEQUENCE [LARGE SCALE GENOMIC DNA]</scope>
    <source>
        <strain evidence="4 5">OUC007</strain>
    </source>
</reference>
<keyword evidence="3" id="KW-0812">Transmembrane</keyword>
<dbReference type="EMBL" id="QEQK01000003">
    <property type="protein sequence ID" value="PWN57145.1"/>
    <property type="molecule type" value="Genomic_DNA"/>
</dbReference>
<keyword evidence="5" id="KW-1185">Reference proteome</keyword>
<keyword evidence="3" id="KW-1133">Transmembrane helix</keyword>
<gene>
    <name evidence="4" type="ORF">DEH80_04250</name>
</gene>
<dbReference type="AlphaFoldDB" id="A0A363UP12"/>
<evidence type="ECO:0000256" key="2">
    <source>
        <dbReference type="SAM" id="MobiDB-lite"/>
    </source>
</evidence>
<dbReference type="InterPro" id="IPR019734">
    <property type="entry name" value="TPR_rpt"/>
</dbReference>
<dbReference type="PROSITE" id="PS50005">
    <property type="entry name" value="TPR"/>
    <property type="match status" value="1"/>
</dbReference>
<keyword evidence="3" id="KW-0472">Membrane</keyword>
<evidence type="ECO:0000313" key="4">
    <source>
        <dbReference type="EMBL" id="PWN57145.1"/>
    </source>
</evidence>
<dbReference type="Gene3D" id="3.90.70.10">
    <property type="entry name" value="Cysteine proteinases"/>
    <property type="match status" value="1"/>
</dbReference>
<feature type="region of interest" description="Disordered" evidence="2">
    <location>
        <begin position="1"/>
        <end position="29"/>
    </location>
</feature>
<organism evidence="4 5">
    <name type="scientific">Abyssibacter profundi</name>
    <dbReference type="NCBI Taxonomy" id="2182787"/>
    <lineage>
        <taxon>Bacteria</taxon>
        <taxon>Pseudomonadati</taxon>
        <taxon>Pseudomonadota</taxon>
        <taxon>Gammaproteobacteria</taxon>
        <taxon>Chromatiales</taxon>
        <taxon>Oceanococcaceae</taxon>
        <taxon>Abyssibacter</taxon>
    </lineage>
</organism>